<accession>A0A1H8JFV2</accession>
<reference evidence="7 8" key="1">
    <citation type="submission" date="2016-10" db="EMBL/GenBank/DDBJ databases">
        <authorList>
            <person name="de Groot N.N."/>
        </authorList>
    </citation>
    <scope>NUCLEOTIDE SEQUENCE [LARGE SCALE GENOMIC DNA]</scope>
    <source>
        <strain evidence="7 8">Nl18</strain>
    </source>
</reference>
<dbReference type="PANTHER" id="PTHR43479">
    <property type="entry name" value="ACREF/ENVCD OPERON REPRESSOR-RELATED"/>
    <property type="match status" value="1"/>
</dbReference>
<sequence length="238" mass="27850">MLRAAKFGTCIHTCMYVNYKPTFTVVNSDSYMVRKTKENAELTRQRLMDAARQVFLERGVARTTMEHIAREAGVTRGAIYWHFNNKIDLIQAMREQVFLPLIDRMDDTLLIEGVDDPLACIENFLCGTIQVLMDSKETRQIYEIMMIKCEYVDEFAMVLQQILFNCAHISEKLKLVYERARVQELLHSSHDPVQLAIDTHLFFIGLLHMWVKDTEGNQFRHQAIELVEAHMRLRRIPL</sequence>
<dbReference type="InterPro" id="IPR023772">
    <property type="entry name" value="DNA-bd_HTH_TetR-type_CS"/>
</dbReference>
<dbReference type="SUPFAM" id="SSF46689">
    <property type="entry name" value="Homeodomain-like"/>
    <property type="match status" value="1"/>
</dbReference>
<organism evidence="7 8">
    <name type="scientific">Nitrosospira multiformis</name>
    <dbReference type="NCBI Taxonomy" id="1231"/>
    <lineage>
        <taxon>Bacteria</taxon>
        <taxon>Pseudomonadati</taxon>
        <taxon>Pseudomonadota</taxon>
        <taxon>Betaproteobacteria</taxon>
        <taxon>Nitrosomonadales</taxon>
        <taxon>Nitrosomonadaceae</taxon>
        <taxon>Nitrosospira</taxon>
    </lineage>
</organism>
<dbReference type="PROSITE" id="PS01081">
    <property type="entry name" value="HTH_TETR_1"/>
    <property type="match status" value="1"/>
</dbReference>
<feature type="domain" description="HTH tetR-type" evidence="6">
    <location>
        <begin position="41"/>
        <end position="101"/>
    </location>
</feature>
<dbReference type="Pfam" id="PF00440">
    <property type="entry name" value="TetR_N"/>
    <property type="match status" value="1"/>
</dbReference>
<keyword evidence="4" id="KW-0804">Transcription</keyword>
<gene>
    <name evidence="7" type="ORF">SAMN05216404_10767</name>
</gene>
<evidence type="ECO:0000256" key="2">
    <source>
        <dbReference type="ARBA" id="ARBA00023015"/>
    </source>
</evidence>
<name>A0A1H8JFV2_9PROT</name>
<dbReference type="Proteomes" id="UP000183898">
    <property type="component" value="Unassembled WGS sequence"/>
</dbReference>
<dbReference type="PROSITE" id="PS50977">
    <property type="entry name" value="HTH_TETR_2"/>
    <property type="match status" value="1"/>
</dbReference>
<keyword evidence="3 5" id="KW-0238">DNA-binding</keyword>
<proteinExistence type="predicted"/>
<dbReference type="Gene3D" id="1.10.357.10">
    <property type="entry name" value="Tetracycline Repressor, domain 2"/>
    <property type="match status" value="1"/>
</dbReference>
<dbReference type="EMBL" id="FOCT01000007">
    <property type="protein sequence ID" value="SEN79639.1"/>
    <property type="molecule type" value="Genomic_DNA"/>
</dbReference>
<dbReference type="Pfam" id="PF08361">
    <property type="entry name" value="TetR_C_2"/>
    <property type="match status" value="1"/>
</dbReference>
<evidence type="ECO:0000259" key="6">
    <source>
        <dbReference type="PROSITE" id="PS50977"/>
    </source>
</evidence>
<keyword evidence="1" id="KW-0678">Repressor</keyword>
<dbReference type="GO" id="GO:0003677">
    <property type="term" value="F:DNA binding"/>
    <property type="evidence" value="ECO:0007669"/>
    <property type="project" value="UniProtKB-UniRule"/>
</dbReference>
<dbReference type="InterPro" id="IPR050624">
    <property type="entry name" value="HTH-type_Tx_Regulator"/>
</dbReference>
<feature type="DNA-binding region" description="H-T-H motif" evidence="5">
    <location>
        <begin position="64"/>
        <end position="83"/>
    </location>
</feature>
<dbReference type="InterPro" id="IPR001647">
    <property type="entry name" value="HTH_TetR"/>
</dbReference>
<keyword evidence="2" id="KW-0805">Transcription regulation</keyword>
<evidence type="ECO:0000256" key="1">
    <source>
        <dbReference type="ARBA" id="ARBA00022491"/>
    </source>
</evidence>
<protein>
    <submittedName>
        <fullName evidence="7">Transcriptional regulator, TetR family</fullName>
    </submittedName>
</protein>
<evidence type="ECO:0000256" key="5">
    <source>
        <dbReference type="PROSITE-ProRule" id="PRU00335"/>
    </source>
</evidence>
<dbReference type="InterPro" id="IPR009057">
    <property type="entry name" value="Homeodomain-like_sf"/>
</dbReference>
<dbReference type="PRINTS" id="PR00455">
    <property type="entry name" value="HTHTETR"/>
</dbReference>
<dbReference type="InterPro" id="IPR013572">
    <property type="entry name" value="Tscrpt_reg_MAATS_C"/>
</dbReference>
<dbReference type="AlphaFoldDB" id="A0A1H8JFV2"/>
<evidence type="ECO:0000256" key="4">
    <source>
        <dbReference type="ARBA" id="ARBA00023163"/>
    </source>
</evidence>
<evidence type="ECO:0000313" key="7">
    <source>
        <dbReference type="EMBL" id="SEN79639.1"/>
    </source>
</evidence>
<evidence type="ECO:0000256" key="3">
    <source>
        <dbReference type="ARBA" id="ARBA00023125"/>
    </source>
</evidence>
<evidence type="ECO:0000313" key="8">
    <source>
        <dbReference type="Proteomes" id="UP000183898"/>
    </source>
</evidence>
<dbReference type="PANTHER" id="PTHR43479:SF11">
    <property type="entry name" value="ACREF_ENVCD OPERON REPRESSOR-RELATED"/>
    <property type="match status" value="1"/>
</dbReference>